<protein>
    <submittedName>
        <fullName evidence="3">Uncharacterized conserved protein, contains ParB-like and HNH nuclease domains</fullName>
    </submittedName>
</protein>
<dbReference type="PANTHER" id="PTHR35149">
    <property type="entry name" value="SLL5132 PROTEIN"/>
    <property type="match status" value="1"/>
</dbReference>
<evidence type="ECO:0000313" key="4">
    <source>
        <dbReference type="Proteomes" id="UP000184105"/>
    </source>
</evidence>
<feature type="domain" description="GmrSD restriction endonucleases N-terminal" evidence="1">
    <location>
        <begin position="7"/>
        <end position="219"/>
    </location>
</feature>
<dbReference type="Pfam" id="PF03235">
    <property type="entry name" value="GmrSD_N"/>
    <property type="match status" value="1"/>
</dbReference>
<reference evidence="3 4" key="1">
    <citation type="submission" date="2016-11" db="EMBL/GenBank/DDBJ databases">
        <authorList>
            <person name="Varghese N."/>
            <person name="Submissions S."/>
        </authorList>
    </citation>
    <scope>NUCLEOTIDE SEQUENCE [LARGE SCALE GENOMIC DNA]</scope>
    <source>
        <strain evidence="3 4">DSM 22613</strain>
    </source>
</reference>
<sequence>MKYATHISEFFYDPKAFFIIPLYQRKYAWDRDNCRRLFEDILKIQKYNRPSHFFGSIVTVKDNELENDLLVIDGQQRITTISLIILALRNAVNKGQLECEDKEMMMQTTQPYLYAMFRKVPRKIKLCPIESDKPAYDVLFENNPKKFITSSGLTDNYNFYYEQIISCGLTFEQIFEAVEKLIIIDLRLESSDEPQLIFESLNSTGKDLTEADKVRNFLLMALTKDQQEDYYHRYWKKIEEYTDGDPTMFIRDYLTIHIKRICNINNLYFEFKEFSELNNKNREEFLADLLHYAEYYTQIVKGRTESIKINRKLNQLASIGSQVAMPFYLSFFNYKDQHLLSEEAVYEVLDITENYWARRIICGYPANVMQKLYATLHHDVMRIYERHEKRNIPVEVSYAEIMKYLLLKKQGNSIFPDDRAVDMEFPIRQIYKLPIDYKYFLFERMENENSNEGIQPIVEKMKEGVVTIEHIMPQTLTLQWKQELGERYEEIYEKYLHTFANLTLTGYNTNYSNRSFQDKKNGYEYKGVKVYGLNESKYELSSYLKTCDYWTEEQLIERGTLLLQRFKSLWPMISTIYTPLEKDMETVSLADDEYEWTSRNILAFTYKGQKYTVSNWKSMLIQLCQLLYKENPTSIIHLSHNGLWLHDTEKNNRTKVAEGCFVHTACDTRTKKTIIKFIFEKCHIPETDLEIHLQPVTEKQLEEE</sequence>
<feature type="domain" description="GmrSD restriction endonucleases C-terminal" evidence="2">
    <location>
        <begin position="437"/>
        <end position="564"/>
    </location>
</feature>
<evidence type="ECO:0000259" key="1">
    <source>
        <dbReference type="Pfam" id="PF03235"/>
    </source>
</evidence>
<comment type="caution">
    <text evidence="3">The sequence shown here is derived from an EMBL/GenBank/DDBJ whole genome shotgun (WGS) entry which is preliminary data.</text>
</comment>
<dbReference type="InterPro" id="IPR011089">
    <property type="entry name" value="GmrSD_C"/>
</dbReference>
<dbReference type="AlphaFoldDB" id="A0AAX2F572"/>
<proteinExistence type="predicted"/>
<name>A0AAX2F572_9BACT</name>
<accession>A0AAX2F572</accession>
<gene>
    <name evidence="3" type="ORF">SAMN05444364_12322</name>
</gene>
<dbReference type="RefSeq" id="WP_025838343.1">
    <property type="nucleotide sequence ID" value="NZ_BAKP01000018.1"/>
</dbReference>
<dbReference type="PANTHER" id="PTHR35149:SF2">
    <property type="entry name" value="DUF262 DOMAIN-CONTAINING PROTEIN"/>
    <property type="match status" value="1"/>
</dbReference>
<dbReference type="InterPro" id="IPR004919">
    <property type="entry name" value="GmrSD_N"/>
</dbReference>
<organism evidence="3 4">
    <name type="scientific">Prevotella scopos JCM 17725</name>
    <dbReference type="NCBI Taxonomy" id="1236518"/>
    <lineage>
        <taxon>Bacteria</taxon>
        <taxon>Pseudomonadati</taxon>
        <taxon>Bacteroidota</taxon>
        <taxon>Bacteroidia</taxon>
        <taxon>Bacteroidales</taxon>
        <taxon>Prevotellaceae</taxon>
        <taxon>Prevotella</taxon>
    </lineage>
</organism>
<keyword evidence="4" id="KW-1185">Reference proteome</keyword>
<dbReference type="EMBL" id="FQWA01000023">
    <property type="protein sequence ID" value="SHF98061.1"/>
    <property type="molecule type" value="Genomic_DNA"/>
</dbReference>
<dbReference type="Proteomes" id="UP000184105">
    <property type="component" value="Unassembled WGS sequence"/>
</dbReference>
<evidence type="ECO:0000313" key="3">
    <source>
        <dbReference type="EMBL" id="SHF98061.1"/>
    </source>
</evidence>
<evidence type="ECO:0000259" key="2">
    <source>
        <dbReference type="Pfam" id="PF07510"/>
    </source>
</evidence>
<dbReference type="Pfam" id="PF07510">
    <property type="entry name" value="GmrSD_C"/>
    <property type="match status" value="1"/>
</dbReference>